<evidence type="ECO:0000256" key="1">
    <source>
        <dbReference type="SAM" id="Phobius"/>
    </source>
</evidence>
<dbReference type="PANTHER" id="PTHR21310">
    <property type="entry name" value="AMINOGLYCOSIDE PHOSPHOTRANSFERASE-RELATED-RELATED"/>
    <property type="match status" value="1"/>
</dbReference>
<keyword evidence="1" id="KW-0812">Transmembrane</keyword>
<evidence type="ECO:0000313" key="3">
    <source>
        <dbReference type="EMBL" id="KAG6118299.1"/>
    </source>
</evidence>
<accession>A0A9P7TUL0</accession>
<keyword evidence="4" id="KW-1185">Reference proteome</keyword>
<dbReference type="AlphaFoldDB" id="A0A9P7TUL0"/>
<dbReference type="SUPFAM" id="SSF56112">
    <property type="entry name" value="Protein kinase-like (PK-like)"/>
    <property type="match status" value="1"/>
</dbReference>
<dbReference type="Pfam" id="PF01636">
    <property type="entry name" value="APH"/>
    <property type="match status" value="1"/>
</dbReference>
<dbReference type="Proteomes" id="UP000732380">
    <property type="component" value="Unassembled WGS sequence"/>
</dbReference>
<evidence type="ECO:0000259" key="2">
    <source>
        <dbReference type="Pfam" id="PF01636"/>
    </source>
</evidence>
<comment type="caution">
    <text evidence="3">The sequence shown here is derived from an EMBL/GenBank/DDBJ whole genome shotgun (WGS) entry which is preliminary data.</text>
</comment>
<feature type="transmembrane region" description="Helical" evidence="1">
    <location>
        <begin position="173"/>
        <end position="198"/>
    </location>
</feature>
<sequence>MSETTTANDTDRVLDLLRRVDLEYPDGQLLEFFVQDSKDPLQTARYILERCSAEGDALDVATLLSDWKRLISVFTYDGSRHPSRDPAVISTIRKRDRGRCCLTGLGHSVWDPLMVVPLLPTEGIQIDKELHELLGIFIGPSLLDWLLLKAASLSPEQNHWLVRRSAAAALAQGFFQFCFGPGLKVGLFLLLLVLSSHLPVFTRVHKLTGLQYSVFTSAIGGTTLPFIVKRVPFCRNARFKDCIASHVDNPDTSALEILSRFANPIRWTGVAREVACKRPRTVRNGPTTSLWRVLSERGAIAVAMAWRLVPAPIRIRAYQGLASLGAHMYGPSCSLNVRRLPFGLYLKATSMRWHRSLANEFAALQLVRRHTNIHVPSALDLVSDSRNSYLLTTTVRGVPLGRCIDTLSHDEVTTLVGDLQKCLLELRAIPKEVSPKYVITSALGEACYDGRLITGSDYDEARGDFFGPFVDEDDFNDTLRCGALPNVAHSSGHEIVLTHGDLNMRNIMMHNGRLSGIIDWETCGWYPDYWDYTKAHFITKIHRRWLRIVDAVFEKFGNFEAELAVERQLWWYCY</sequence>
<protein>
    <recommendedName>
        <fullName evidence="2">Aminoglycoside phosphotransferase domain-containing protein</fullName>
    </recommendedName>
</protein>
<dbReference type="InterPro" id="IPR002575">
    <property type="entry name" value="Aminoglycoside_PTrfase"/>
</dbReference>
<proteinExistence type="predicted"/>
<dbReference type="InterPro" id="IPR011009">
    <property type="entry name" value="Kinase-like_dom_sf"/>
</dbReference>
<dbReference type="EMBL" id="SRQM01000107">
    <property type="protein sequence ID" value="KAG6118299.1"/>
    <property type="molecule type" value="Genomic_DNA"/>
</dbReference>
<keyword evidence="1" id="KW-1133">Transmembrane helix</keyword>
<dbReference type="PANTHER" id="PTHR21310:SF58">
    <property type="entry name" value="AMINOGLYCOSIDE PHOSPHOTRANSFERASE DOMAIN-CONTAINING PROTEIN"/>
    <property type="match status" value="1"/>
</dbReference>
<dbReference type="InterPro" id="IPR051678">
    <property type="entry name" value="AGP_Transferase"/>
</dbReference>
<gene>
    <name evidence="3" type="ORF">E4U13_000312</name>
</gene>
<reference evidence="3 4" key="1">
    <citation type="journal article" date="2020" name="bioRxiv">
        <title>Whole genome comparisons of ergot fungi reveals the divergence and evolution of species within the genus Claviceps are the result of varying mechanisms driving genome evolution and host range expansion.</title>
        <authorList>
            <person name="Wyka S.A."/>
            <person name="Mondo S.J."/>
            <person name="Liu M."/>
            <person name="Dettman J."/>
            <person name="Nalam V."/>
            <person name="Broders K.D."/>
        </authorList>
    </citation>
    <scope>NUCLEOTIDE SEQUENCE [LARGE SCALE GENOMIC DNA]</scope>
    <source>
        <strain evidence="3 4">LM576</strain>
    </source>
</reference>
<feature type="domain" description="Aminoglycoside phosphotransferase" evidence="2">
    <location>
        <begin position="350"/>
        <end position="536"/>
    </location>
</feature>
<dbReference type="CDD" id="cd05120">
    <property type="entry name" value="APH_ChoK_like"/>
    <property type="match status" value="1"/>
</dbReference>
<dbReference type="Gene3D" id="3.90.1200.10">
    <property type="match status" value="1"/>
</dbReference>
<organism evidence="3 4">
    <name type="scientific">Claviceps humidiphila</name>
    <dbReference type="NCBI Taxonomy" id="1294629"/>
    <lineage>
        <taxon>Eukaryota</taxon>
        <taxon>Fungi</taxon>
        <taxon>Dikarya</taxon>
        <taxon>Ascomycota</taxon>
        <taxon>Pezizomycotina</taxon>
        <taxon>Sordariomycetes</taxon>
        <taxon>Hypocreomycetidae</taxon>
        <taxon>Hypocreales</taxon>
        <taxon>Clavicipitaceae</taxon>
        <taxon>Claviceps</taxon>
    </lineage>
</organism>
<keyword evidence="1" id="KW-0472">Membrane</keyword>
<evidence type="ECO:0000313" key="4">
    <source>
        <dbReference type="Proteomes" id="UP000732380"/>
    </source>
</evidence>
<feature type="transmembrane region" description="Helical" evidence="1">
    <location>
        <begin position="210"/>
        <end position="228"/>
    </location>
</feature>
<name>A0A9P7TUL0_9HYPO</name>